<accession>A0A5D4SCK2</accession>
<evidence type="ECO:0000313" key="2">
    <source>
        <dbReference type="Proteomes" id="UP000322524"/>
    </source>
</evidence>
<dbReference type="InterPro" id="IPR025004">
    <property type="entry name" value="SenN/SenS"/>
</dbReference>
<sequence length="40" mass="4861">MKKKTFKQLVNENKSHILKDKDAIEKIHKRIENRQLKSNK</sequence>
<protein>
    <submittedName>
        <fullName evidence="1">FbpB family small basic protein</fullName>
    </submittedName>
</protein>
<dbReference type="Proteomes" id="UP000322524">
    <property type="component" value="Unassembled WGS sequence"/>
</dbReference>
<dbReference type="AlphaFoldDB" id="A0A5D4SCK2"/>
<name>A0A5D4SCK2_9BACI</name>
<organism evidence="1 2">
    <name type="scientific">Sutcliffiella horikoshii</name>
    <dbReference type="NCBI Taxonomy" id="79883"/>
    <lineage>
        <taxon>Bacteria</taxon>
        <taxon>Bacillati</taxon>
        <taxon>Bacillota</taxon>
        <taxon>Bacilli</taxon>
        <taxon>Bacillales</taxon>
        <taxon>Bacillaceae</taxon>
        <taxon>Sutcliffiella</taxon>
    </lineage>
</organism>
<comment type="caution">
    <text evidence="1">The sequence shown here is derived from an EMBL/GenBank/DDBJ whole genome shotgun (WGS) entry which is preliminary data.</text>
</comment>
<gene>
    <name evidence="1" type="ORF">FZC76_22250</name>
</gene>
<dbReference type="EMBL" id="VTEV01000016">
    <property type="protein sequence ID" value="TYS59552.1"/>
    <property type="molecule type" value="Genomic_DNA"/>
</dbReference>
<proteinExistence type="predicted"/>
<dbReference type="Pfam" id="PF13040">
    <property type="entry name" value="Fur_reg_FbpB"/>
    <property type="match status" value="1"/>
</dbReference>
<reference evidence="1 2" key="1">
    <citation type="submission" date="2019-08" db="EMBL/GenBank/DDBJ databases">
        <title>Bacillus genomes from the desert of Cuatro Cienegas, Coahuila.</title>
        <authorList>
            <person name="Olmedo-Alvarez G."/>
        </authorList>
    </citation>
    <scope>NUCLEOTIDE SEQUENCE [LARGE SCALE GENOMIC DNA]</scope>
    <source>
        <strain evidence="1 2">CH28_1T</strain>
    </source>
</reference>
<dbReference type="RefSeq" id="WP_148990279.1">
    <property type="nucleotide sequence ID" value="NZ_VTEV01000016.1"/>
</dbReference>
<evidence type="ECO:0000313" key="1">
    <source>
        <dbReference type="EMBL" id="TYS59552.1"/>
    </source>
</evidence>
<dbReference type="OrthoDB" id="2991278at2"/>